<sequence>MCTTTKSTRTAHGGPRIYLIDTIVCGLEGLRFLNCLNPLRPVLEGTIDSNGTNATRSKQPSRPNPKSVQRSTFGTIIRWPFFNDCFLAEECTCLPSPSPSSYGNENNTVVVVVPGGHPSDTLGTILAVAGHLSHQGERVTVLECMIKAQAAAGCRTRPKVASRSSTCSSALGAPVNPWTVDHPSCIVSRGHAIWVVSLPPLLVRLTGRWGEGGP</sequence>
<evidence type="ECO:0000256" key="1">
    <source>
        <dbReference type="SAM" id="MobiDB-lite"/>
    </source>
</evidence>
<gene>
    <name evidence="2" type="ORF">DFH94DRAFT_159408</name>
</gene>
<reference evidence="2" key="1">
    <citation type="submission" date="2019-10" db="EMBL/GenBank/DDBJ databases">
        <authorList>
            <consortium name="DOE Joint Genome Institute"/>
            <person name="Kuo A."/>
            <person name="Miyauchi S."/>
            <person name="Kiss E."/>
            <person name="Drula E."/>
            <person name="Kohler A."/>
            <person name="Sanchez-Garcia M."/>
            <person name="Andreopoulos B."/>
            <person name="Barry K.W."/>
            <person name="Bonito G."/>
            <person name="Buee M."/>
            <person name="Carver A."/>
            <person name="Chen C."/>
            <person name="Cichocki N."/>
            <person name="Clum A."/>
            <person name="Culley D."/>
            <person name="Crous P.W."/>
            <person name="Fauchery L."/>
            <person name="Girlanda M."/>
            <person name="Hayes R."/>
            <person name="Keri Z."/>
            <person name="LaButti K."/>
            <person name="Lipzen A."/>
            <person name="Lombard V."/>
            <person name="Magnuson J."/>
            <person name="Maillard F."/>
            <person name="Morin E."/>
            <person name="Murat C."/>
            <person name="Nolan M."/>
            <person name="Ohm R."/>
            <person name="Pangilinan J."/>
            <person name="Pereira M."/>
            <person name="Perotto S."/>
            <person name="Peter M."/>
            <person name="Riley R."/>
            <person name="Sitrit Y."/>
            <person name="Stielow B."/>
            <person name="Szollosi G."/>
            <person name="Zifcakova L."/>
            <person name="Stursova M."/>
            <person name="Spatafora J.W."/>
            <person name="Tedersoo L."/>
            <person name="Vaario L.-M."/>
            <person name="Yamada A."/>
            <person name="Yan M."/>
            <person name="Wang P."/>
            <person name="Xu J."/>
            <person name="Bruns T."/>
            <person name="Baldrian P."/>
            <person name="Vilgalys R."/>
            <person name="Henrissat B."/>
            <person name="Grigoriev I.V."/>
            <person name="Hibbett D."/>
            <person name="Nagy L.G."/>
            <person name="Martin F.M."/>
        </authorList>
    </citation>
    <scope>NUCLEOTIDE SEQUENCE</scope>
    <source>
        <strain evidence="2">Prilba</strain>
    </source>
</reference>
<evidence type="ECO:0000313" key="2">
    <source>
        <dbReference type="EMBL" id="KAF8485899.1"/>
    </source>
</evidence>
<reference evidence="2" key="2">
    <citation type="journal article" date="2020" name="Nat. Commun.">
        <title>Large-scale genome sequencing of mycorrhizal fungi provides insights into the early evolution of symbiotic traits.</title>
        <authorList>
            <person name="Miyauchi S."/>
            <person name="Kiss E."/>
            <person name="Kuo A."/>
            <person name="Drula E."/>
            <person name="Kohler A."/>
            <person name="Sanchez-Garcia M."/>
            <person name="Morin E."/>
            <person name="Andreopoulos B."/>
            <person name="Barry K.W."/>
            <person name="Bonito G."/>
            <person name="Buee M."/>
            <person name="Carver A."/>
            <person name="Chen C."/>
            <person name="Cichocki N."/>
            <person name="Clum A."/>
            <person name="Culley D."/>
            <person name="Crous P.W."/>
            <person name="Fauchery L."/>
            <person name="Girlanda M."/>
            <person name="Hayes R.D."/>
            <person name="Keri Z."/>
            <person name="LaButti K."/>
            <person name="Lipzen A."/>
            <person name="Lombard V."/>
            <person name="Magnuson J."/>
            <person name="Maillard F."/>
            <person name="Murat C."/>
            <person name="Nolan M."/>
            <person name="Ohm R.A."/>
            <person name="Pangilinan J."/>
            <person name="Pereira M.F."/>
            <person name="Perotto S."/>
            <person name="Peter M."/>
            <person name="Pfister S."/>
            <person name="Riley R."/>
            <person name="Sitrit Y."/>
            <person name="Stielow J.B."/>
            <person name="Szollosi G."/>
            <person name="Zifcakova L."/>
            <person name="Stursova M."/>
            <person name="Spatafora J.W."/>
            <person name="Tedersoo L."/>
            <person name="Vaario L.M."/>
            <person name="Yamada A."/>
            <person name="Yan M."/>
            <person name="Wang P."/>
            <person name="Xu J."/>
            <person name="Bruns T."/>
            <person name="Baldrian P."/>
            <person name="Vilgalys R."/>
            <person name="Dunand C."/>
            <person name="Henrissat B."/>
            <person name="Grigoriev I.V."/>
            <person name="Hibbett D."/>
            <person name="Nagy L.G."/>
            <person name="Martin F.M."/>
        </authorList>
    </citation>
    <scope>NUCLEOTIDE SEQUENCE</scope>
    <source>
        <strain evidence="2">Prilba</strain>
    </source>
</reference>
<feature type="compositionally biased region" description="Polar residues" evidence="1">
    <location>
        <begin position="47"/>
        <end position="70"/>
    </location>
</feature>
<dbReference type="InterPro" id="IPR042183">
    <property type="entry name" value="MmgE/PrpD_sf_1"/>
</dbReference>
<protein>
    <submittedName>
        <fullName evidence="2">Uncharacterized protein</fullName>
    </submittedName>
</protein>
<name>A0A9P5TDH6_9AGAM</name>
<accession>A0A9P5TDH6</accession>
<dbReference type="Proteomes" id="UP000759537">
    <property type="component" value="Unassembled WGS sequence"/>
</dbReference>
<proteinExistence type="predicted"/>
<dbReference type="Gene3D" id="1.10.4100.10">
    <property type="entry name" value="2-methylcitrate dehydratase PrpD"/>
    <property type="match status" value="1"/>
</dbReference>
<organism evidence="2 3">
    <name type="scientific">Russula ochroleuca</name>
    <dbReference type="NCBI Taxonomy" id="152965"/>
    <lineage>
        <taxon>Eukaryota</taxon>
        <taxon>Fungi</taxon>
        <taxon>Dikarya</taxon>
        <taxon>Basidiomycota</taxon>
        <taxon>Agaricomycotina</taxon>
        <taxon>Agaricomycetes</taxon>
        <taxon>Russulales</taxon>
        <taxon>Russulaceae</taxon>
        <taxon>Russula</taxon>
    </lineage>
</organism>
<dbReference type="AlphaFoldDB" id="A0A9P5TDH6"/>
<comment type="caution">
    <text evidence="2">The sequence shown here is derived from an EMBL/GenBank/DDBJ whole genome shotgun (WGS) entry which is preliminary data.</text>
</comment>
<feature type="region of interest" description="Disordered" evidence="1">
    <location>
        <begin position="46"/>
        <end position="70"/>
    </location>
</feature>
<dbReference type="EMBL" id="WHVB01000002">
    <property type="protein sequence ID" value="KAF8485899.1"/>
    <property type="molecule type" value="Genomic_DNA"/>
</dbReference>
<evidence type="ECO:0000313" key="3">
    <source>
        <dbReference type="Proteomes" id="UP000759537"/>
    </source>
</evidence>
<keyword evidence="3" id="KW-1185">Reference proteome</keyword>